<dbReference type="InterPro" id="IPR036396">
    <property type="entry name" value="Cyt_P450_sf"/>
</dbReference>
<evidence type="ECO:0000256" key="12">
    <source>
        <dbReference type="ARBA" id="ARBA00023136"/>
    </source>
</evidence>
<proteinExistence type="inferred from homology"/>
<dbReference type="InterPro" id="IPR050476">
    <property type="entry name" value="Insect_CytP450_Detox"/>
</dbReference>
<keyword evidence="7" id="KW-0256">Endoplasmic reticulum</keyword>
<comment type="caution">
    <text evidence="16">The sequence shown here is derived from an EMBL/GenBank/DDBJ whole genome shotgun (WGS) entry which is preliminary data.</text>
</comment>
<evidence type="ECO:0000256" key="8">
    <source>
        <dbReference type="ARBA" id="ARBA00022848"/>
    </source>
</evidence>
<evidence type="ECO:0000256" key="6">
    <source>
        <dbReference type="ARBA" id="ARBA00022723"/>
    </source>
</evidence>
<keyword evidence="8" id="KW-0492">Microsome</keyword>
<dbReference type="PANTHER" id="PTHR24292:SF54">
    <property type="entry name" value="CYP9F3-RELATED"/>
    <property type="match status" value="1"/>
</dbReference>
<dbReference type="Pfam" id="PF00067">
    <property type="entry name" value="p450"/>
    <property type="match status" value="1"/>
</dbReference>
<dbReference type="FunFam" id="1.10.630.10:FF:000042">
    <property type="entry name" value="Cytochrome P450"/>
    <property type="match status" value="1"/>
</dbReference>
<reference evidence="16" key="2">
    <citation type="submission" date="2023-03" db="EMBL/GenBank/DDBJ databases">
        <authorList>
            <person name="Inwood S.N."/>
            <person name="Skelly J.G."/>
            <person name="Guhlin J."/>
            <person name="Harrop T.W.R."/>
            <person name="Goldson S.G."/>
            <person name="Dearden P.K."/>
        </authorList>
    </citation>
    <scope>NUCLEOTIDE SEQUENCE</scope>
    <source>
        <strain evidence="16">Irish</strain>
        <tissue evidence="16">Whole body</tissue>
    </source>
</reference>
<evidence type="ECO:0000256" key="1">
    <source>
        <dbReference type="ARBA" id="ARBA00001971"/>
    </source>
</evidence>
<keyword evidence="11 14" id="KW-0503">Monooxygenase</keyword>
<evidence type="ECO:0000256" key="2">
    <source>
        <dbReference type="ARBA" id="ARBA00004174"/>
    </source>
</evidence>
<evidence type="ECO:0000256" key="15">
    <source>
        <dbReference type="SAM" id="Phobius"/>
    </source>
</evidence>
<dbReference type="SUPFAM" id="SSF48264">
    <property type="entry name" value="Cytochrome P450"/>
    <property type="match status" value="1"/>
</dbReference>
<comment type="similarity">
    <text evidence="4 14">Belongs to the cytochrome P450 family.</text>
</comment>
<evidence type="ECO:0000256" key="11">
    <source>
        <dbReference type="ARBA" id="ARBA00023033"/>
    </source>
</evidence>
<comment type="cofactor">
    <cofactor evidence="1 13">
        <name>heme</name>
        <dbReference type="ChEBI" id="CHEBI:30413"/>
    </cofactor>
</comment>
<dbReference type="PANTHER" id="PTHR24292">
    <property type="entry name" value="CYTOCHROME P450"/>
    <property type="match status" value="1"/>
</dbReference>
<dbReference type="InterPro" id="IPR001128">
    <property type="entry name" value="Cyt_P450"/>
</dbReference>
<protein>
    <recommendedName>
        <fullName evidence="18">Cytochrome P450</fullName>
    </recommendedName>
</protein>
<keyword evidence="12 15" id="KW-0472">Membrane</keyword>
<dbReference type="PROSITE" id="PS00086">
    <property type="entry name" value="CYTOCHROME_P450"/>
    <property type="match status" value="1"/>
</dbReference>
<organism evidence="16 17">
    <name type="scientific">Microctonus aethiopoides</name>
    <dbReference type="NCBI Taxonomy" id="144406"/>
    <lineage>
        <taxon>Eukaryota</taxon>
        <taxon>Metazoa</taxon>
        <taxon>Ecdysozoa</taxon>
        <taxon>Arthropoda</taxon>
        <taxon>Hexapoda</taxon>
        <taxon>Insecta</taxon>
        <taxon>Pterygota</taxon>
        <taxon>Neoptera</taxon>
        <taxon>Endopterygota</taxon>
        <taxon>Hymenoptera</taxon>
        <taxon>Apocrita</taxon>
        <taxon>Ichneumonoidea</taxon>
        <taxon>Braconidae</taxon>
        <taxon>Euphorinae</taxon>
        <taxon>Microctonus</taxon>
    </lineage>
</organism>
<keyword evidence="9 14" id="KW-0560">Oxidoreductase</keyword>
<dbReference type="InterPro" id="IPR002401">
    <property type="entry name" value="Cyt_P450_E_grp-I"/>
</dbReference>
<keyword evidence="6 13" id="KW-0479">Metal-binding</keyword>
<dbReference type="CDD" id="cd11056">
    <property type="entry name" value="CYP6-like"/>
    <property type="match status" value="1"/>
</dbReference>
<gene>
    <name evidence="16" type="ORF">PV328_006753</name>
</gene>
<accession>A0AA39FQ44</accession>
<evidence type="ECO:0000256" key="5">
    <source>
        <dbReference type="ARBA" id="ARBA00022617"/>
    </source>
</evidence>
<dbReference type="InterPro" id="IPR017972">
    <property type="entry name" value="Cyt_P450_CS"/>
</dbReference>
<keyword evidence="5 13" id="KW-0349">Heme</keyword>
<evidence type="ECO:0000256" key="9">
    <source>
        <dbReference type="ARBA" id="ARBA00023002"/>
    </source>
</evidence>
<evidence type="ECO:0000313" key="17">
    <source>
        <dbReference type="Proteomes" id="UP001168990"/>
    </source>
</evidence>
<dbReference type="GO" id="GO:0004497">
    <property type="term" value="F:monooxygenase activity"/>
    <property type="evidence" value="ECO:0007669"/>
    <property type="project" value="UniProtKB-KW"/>
</dbReference>
<dbReference type="Proteomes" id="UP001168990">
    <property type="component" value="Unassembled WGS sequence"/>
</dbReference>
<evidence type="ECO:0000313" key="16">
    <source>
        <dbReference type="EMBL" id="KAK0173578.1"/>
    </source>
</evidence>
<dbReference type="Gene3D" id="1.10.630.10">
    <property type="entry name" value="Cytochrome P450"/>
    <property type="match status" value="1"/>
</dbReference>
<dbReference type="GO" id="GO:0016705">
    <property type="term" value="F:oxidoreductase activity, acting on paired donors, with incorporation or reduction of molecular oxygen"/>
    <property type="evidence" value="ECO:0007669"/>
    <property type="project" value="InterPro"/>
</dbReference>
<dbReference type="PRINTS" id="PR00463">
    <property type="entry name" value="EP450I"/>
</dbReference>
<feature type="transmembrane region" description="Helical" evidence="15">
    <location>
        <begin position="6"/>
        <end position="23"/>
    </location>
</feature>
<dbReference type="AlphaFoldDB" id="A0AA39FQ44"/>
<dbReference type="GO" id="GO:0005789">
    <property type="term" value="C:endoplasmic reticulum membrane"/>
    <property type="evidence" value="ECO:0007669"/>
    <property type="project" value="UniProtKB-SubCell"/>
</dbReference>
<dbReference type="EMBL" id="JAQQBS010000002">
    <property type="protein sequence ID" value="KAK0173578.1"/>
    <property type="molecule type" value="Genomic_DNA"/>
</dbReference>
<comment type="subcellular location">
    <subcellularLocation>
        <location evidence="3">Endoplasmic reticulum membrane</location>
        <topology evidence="3">Peripheral membrane protein</topology>
    </subcellularLocation>
    <subcellularLocation>
        <location evidence="2">Microsome membrane</location>
        <topology evidence="2">Peripheral membrane protein</topology>
    </subcellularLocation>
</comment>
<dbReference type="GO" id="GO:0005506">
    <property type="term" value="F:iron ion binding"/>
    <property type="evidence" value="ECO:0007669"/>
    <property type="project" value="InterPro"/>
</dbReference>
<evidence type="ECO:0008006" key="18">
    <source>
        <dbReference type="Google" id="ProtNLM"/>
    </source>
</evidence>
<keyword evidence="15" id="KW-0812">Transmembrane</keyword>
<name>A0AA39FQ44_9HYME</name>
<evidence type="ECO:0000256" key="14">
    <source>
        <dbReference type="RuleBase" id="RU000461"/>
    </source>
</evidence>
<evidence type="ECO:0000256" key="7">
    <source>
        <dbReference type="ARBA" id="ARBA00022824"/>
    </source>
</evidence>
<feature type="binding site" description="axial binding residue" evidence="13">
    <location>
        <position position="443"/>
    </location>
    <ligand>
        <name>heme</name>
        <dbReference type="ChEBI" id="CHEBI:30413"/>
    </ligand>
    <ligandPart>
        <name>Fe</name>
        <dbReference type="ChEBI" id="CHEBI:18248"/>
    </ligandPart>
</feature>
<keyword evidence="10 13" id="KW-0408">Iron</keyword>
<keyword evidence="15" id="KW-1133">Transmembrane helix</keyword>
<dbReference type="PRINTS" id="PR00385">
    <property type="entry name" value="P450"/>
</dbReference>
<sequence>MELGALEYLIGFAVIFLGLYWWSTYTYNFWKNLGVPGPRPTPLVGNFGPVLLNQLSFAENQLGLYNKWKHEPFFGVFNARMPMFFVNDPELIKNILIKDFHVFPSRGVTVDEEREPLTGNLFNIDGHRWKVLRTKLTPAFTTGKLKQMVELMIECTEHFENYLHKQVKTNNVIECREVAAKYTTDVIGSCAFGINMNALEREDSEFRIMGRKLFEPTFANKFRRLFREFSPRLYKLLGMKNISPEDTRFFINSVKETIDYREKNNIVRHDLVDILRDMKNNQKDIDFELTEGLLAAQAFVFFAAGFETSSTTISFALYELATVPETQEKLRTEIMNILNKHNGQLSYDIVNEMKYLEMVLQETLRKDPPAIGLRRKAAAPYKIPGHDVILPKGTVVLIPSYSIQHDECYYPKPYEFDPERFSEKNNKRHPMVHTPFGDGPKNCIGARFAMYQSKLGIIAVIKNFKVTPSNSTDIPYKIDKSGLILTPANGIHLKFEPII</sequence>
<evidence type="ECO:0000256" key="4">
    <source>
        <dbReference type="ARBA" id="ARBA00010617"/>
    </source>
</evidence>
<evidence type="ECO:0000256" key="13">
    <source>
        <dbReference type="PIRSR" id="PIRSR602401-1"/>
    </source>
</evidence>
<evidence type="ECO:0000256" key="3">
    <source>
        <dbReference type="ARBA" id="ARBA00004406"/>
    </source>
</evidence>
<dbReference type="GO" id="GO:0020037">
    <property type="term" value="F:heme binding"/>
    <property type="evidence" value="ECO:0007669"/>
    <property type="project" value="InterPro"/>
</dbReference>
<evidence type="ECO:0000256" key="10">
    <source>
        <dbReference type="ARBA" id="ARBA00023004"/>
    </source>
</evidence>
<keyword evidence="17" id="KW-1185">Reference proteome</keyword>
<reference evidence="16" key="1">
    <citation type="journal article" date="2023" name="bioRxiv">
        <title>Scaffold-level genome assemblies of two parasitoid biocontrol wasps reveal the parthenogenesis mechanism and an associated novel virus.</title>
        <authorList>
            <person name="Inwood S."/>
            <person name="Skelly J."/>
            <person name="Guhlin J."/>
            <person name="Harrop T."/>
            <person name="Goldson S."/>
            <person name="Dearden P."/>
        </authorList>
    </citation>
    <scope>NUCLEOTIDE SEQUENCE</scope>
    <source>
        <strain evidence="16">Irish</strain>
        <tissue evidence="16">Whole body</tissue>
    </source>
</reference>